<evidence type="ECO:0000256" key="4">
    <source>
        <dbReference type="ARBA" id="ARBA00023204"/>
    </source>
</evidence>
<evidence type="ECO:0000256" key="5">
    <source>
        <dbReference type="ARBA" id="ARBA00023242"/>
    </source>
</evidence>
<dbReference type="Pfam" id="PF07522">
    <property type="entry name" value="DRMBL"/>
    <property type="match status" value="1"/>
</dbReference>
<dbReference type="SUPFAM" id="SSF56281">
    <property type="entry name" value="Metallo-hydrolase/oxidoreductase"/>
    <property type="match status" value="1"/>
</dbReference>
<keyword evidence="9" id="KW-1185">Reference proteome</keyword>
<protein>
    <recommendedName>
        <fullName evidence="7">Metallo-beta-lactamase domain-containing protein</fullName>
    </recommendedName>
</protein>
<dbReference type="Gene3D" id="3.40.50.12650">
    <property type="match status" value="1"/>
</dbReference>
<dbReference type="Proteomes" id="UP000256970">
    <property type="component" value="Unassembled WGS sequence"/>
</dbReference>
<evidence type="ECO:0000256" key="3">
    <source>
        <dbReference type="ARBA" id="ARBA00022763"/>
    </source>
</evidence>
<dbReference type="GO" id="GO:0006303">
    <property type="term" value="P:double-strand break repair via nonhomologous end joining"/>
    <property type="evidence" value="ECO:0007669"/>
    <property type="project" value="TreeGrafter"/>
</dbReference>
<dbReference type="GO" id="GO:0036297">
    <property type="term" value="P:interstrand cross-link repair"/>
    <property type="evidence" value="ECO:0007669"/>
    <property type="project" value="TreeGrafter"/>
</dbReference>
<evidence type="ECO:0000259" key="7">
    <source>
        <dbReference type="SMART" id="SM00849"/>
    </source>
</evidence>
<organism evidence="8 9">
    <name type="scientific">Tetradesmus obliquus</name>
    <name type="common">Green alga</name>
    <name type="synonym">Acutodesmus obliquus</name>
    <dbReference type="NCBI Taxonomy" id="3088"/>
    <lineage>
        <taxon>Eukaryota</taxon>
        <taxon>Viridiplantae</taxon>
        <taxon>Chlorophyta</taxon>
        <taxon>core chlorophytes</taxon>
        <taxon>Chlorophyceae</taxon>
        <taxon>CS clade</taxon>
        <taxon>Sphaeropleales</taxon>
        <taxon>Scenedesmaceae</taxon>
        <taxon>Tetradesmus</taxon>
    </lineage>
</organism>
<feature type="domain" description="Metallo-beta-lactamase" evidence="7">
    <location>
        <begin position="3"/>
        <end position="154"/>
    </location>
</feature>
<proteinExistence type="inferred from homology"/>
<dbReference type="InterPro" id="IPR011084">
    <property type="entry name" value="DRMBL"/>
</dbReference>
<dbReference type="SMART" id="SM00849">
    <property type="entry name" value="Lactamase_B"/>
    <property type="match status" value="1"/>
</dbReference>
<keyword evidence="5" id="KW-0539">Nucleus</keyword>
<evidence type="ECO:0000313" key="8">
    <source>
        <dbReference type="EMBL" id="SZX59514.1"/>
    </source>
</evidence>
<dbReference type="GO" id="GO:0003684">
    <property type="term" value="F:damaged DNA binding"/>
    <property type="evidence" value="ECO:0007669"/>
    <property type="project" value="TreeGrafter"/>
</dbReference>
<feature type="compositionally biased region" description="Polar residues" evidence="6">
    <location>
        <begin position="428"/>
        <end position="438"/>
    </location>
</feature>
<dbReference type="InterPro" id="IPR036866">
    <property type="entry name" value="RibonucZ/Hydroxyglut_hydro"/>
</dbReference>
<feature type="compositionally biased region" description="Basic residues" evidence="6">
    <location>
        <begin position="527"/>
        <end position="537"/>
    </location>
</feature>
<dbReference type="GO" id="GO:0035312">
    <property type="term" value="F:5'-3' DNA exonuclease activity"/>
    <property type="evidence" value="ECO:0007669"/>
    <property type="project" value="TreeGrafter"/>
</dbReference>
<accession>A0A383V4K8</accession>
<gene>
    <name evidence="8" type="ORF">BQ4739_LOCUS127</name>
</gene>
<feature type="compositionally biased region" description="Low complexity" evidence="6">
    <location>
        <begin position="511"/>
        <end position="521"/>
    </location>
</feature>
<name>A0A383V4K8_TETOB</name>
<comment type="subcellular location">
    <subcellularLocation>
        <location evidence="1">Nucleus</location>
    </subcellularLocation>
</comment>
<dbReference type="GO" id="GO:0005634">
    <property type="term" value="C:nucleus"/>
    <property type="evidence" value="ECO:0007669"/>
    <property type="project" value="UniProtKB-SubCell"/>
</dbReference>
<dbReference type="Gene3D" id="3.60.15.10">
    <property type="entry name" value="Ribonuclease Z/Hydroxyacylglutathione hydrolase-like"/>
    <property type="match status" value="1"/>
</dbReference>
<sequence length="537" mass="58443">MATQVEHIKWVPGTTFIVDGFAFPSPRCTAYFLTHCHSDHTIGLRRDFASTIYCSPVSARLLAHDWGLRAPQVQVLQLGQPLLLQGVTVTAIDANHCPGAVMLLFEVPGAEGSVTRILHTGDCRWQDALRSGSCLARMRVDTLMLDTTYAHPKHTHPPQEEAIRMMVEVMRSELAEEPACLFVVGSYHIGKERAYLGAAQALGCKVYADAAKRRLLQLLDLPQEQLALLTDDPSAARLHVAHMAPPDPGRLAAAYVDKPGSPWQRVVAFRPTGWTFNKSGKLQVWREGAAAVVGVPYSEHSSWDELRQCVAALRPSKLIPTVNAGSKAKSAALVERFVDLMDLSSNRGRLDMFLVRRPAASSSQGAQLGQEQQQQAAHEQDQQHGLVLEACPVERQSSSVGGCEGACSCSPYSDTVFAQSGAQLQLQQTASGEQQADAASTPREMSLSVSTAFGDEGQKQQQPQQQQPQQQQQQDAAEQHIDLAGVDLAEQQRLLDEAQRLLRLKRSWAAARAAGRGKASAQPAKGAGRRRTFSKGS</sequence>
<keyword evidence="4" id="KW-0234">DNA repair</keyword>
<comment type="similarity">
    <text evidence="2">Belongs to the DNA repair metallo-beta-lactamase (DRMBL) family.</text>
</comment>
<dbReference type="STRING" id="3088.A0A383V4K8"/>
<evidence type="ECO:0000313" key="9">
    <source>
        <dbReference type="Proteomes" id="UP000256970"/>
    </source>
</evidence>
<evidence type="ECO:0000256" key="6">
    <source>
        <dbReference type="SAM" id="MobiDB-lite"/>
    </source>
</evidence>
<dbReference type="EMBL" id="FNXT01000003">
    <property type="protein sequence ID" value="SZX59514.1"/>
    <property type="molecule type" value="Genomic_DNA"/>
</dbReference>
<dbReference type="Pfam" id="PF12706">
    <property type="entry name" value="Lactamase_B_2"/>
    <property type="match status" value="1"/>
</dbReference>
<dbReference type="InterPro" id="IPR001279">
    <property type="entry name" value="Metallo-B-lactamas"/>
</dbReference>
<dbReference type="PANTHER" id="PTHR23240">
    <property type="entry name" value="DNA CROSS-LINK REPAIR PROTEIN PSO2/SNM1-RELATED"/>
    <property type="match status" value="1"/>
</dbReference>
<dbReference type="PANTHER" id="PTHR23240:SF35">
    <property type="entry name" value="DNA REPAIR METALLO-BETA-LACTAMASE FAMILY PROTEIN-RELATED"/>
    <property type="match status" value="1"/>
</dbReference>
<keyword evidence="3" id="KW-0227">DNA damage</keyword>
<reference evidence="8 9" key="1">
    <citation type="submission" date="2016-10" db="EMBL/GenBank/DDBJ databases">
        <authorList>
            <person name="Cai Z."/>
        </authorList>
    </citation>
    <scope>NUCLEOTIDE SEQUENCE [LARGE SCALE GENOMIC DNA]</scope>
</reference>
<evidence type="ECO:0000256" key="1">
    <source>
        <dbReference type="ARBA" id="ARBA00004123"/>
    </source>
</evidence>
<feature type="compositionally biased region" description="Low complexity" evidence="6">
    <location>
        <begin position="459"/>
        <end position="474"/>
    </location>
</feature>
<evidence type="ECO:0000256" key="2">
    <source>
        <dbReference type="ARBA" id="ARBA00010304"/>
    </source>
</evidence>
<dbReference type="CDD" id="cd16273">
    <property type="entry name" value="SNM1A-1C-like_MBL-fold"/>
    <property type="match status" value="1"/>
</dbReference>
<feature type="region of interest" description="Disordered" evidence="6">
    <location>
        <begin position="511"/>
        <end position="537"/>
    </location>
</feature>
<feature type="region of interest" description="Disordered" evidence="6">
    <location>
        <begin position="428"/>
        <end position="478"/>
    </location>
</feature>
<dbReference type="AlphaFoldDB" id="A0A383V4K8"/>